<dbReference type="Pfam" id="PF00990">
    <property type="entry name" value="GGDEF"/>
    <property type="match status" value="1"/>
</dbReference>
<dbReference type="SUPFAM" id="SSF55073">
    <property type="entry name" value="Nucleotide cyclase"/>
    <property type="match status" value="1"/>
</dbReference>
<dbReference type="InterPro" id="IPR043128">
    <property type="entry name" value="Rev_trsase/Diguanyl_cyclase"/>
</dbReference>
<feature type="domain" description="GGDEF" evidence="4">
    <location>
        <begin position="280"/>
        <end position="412"/>
    </location>
</feature>
<evidence type="ECO:0000313" key="5">
    <source>
        <dbReference type="EMBL" id="KLD99384.1"/>
    </source>
</evidence>
<gene>
    <name evidence="5" type="ORF">AA20_06880</name>
</gene>
<dbReference type="InterPro" id="IPR000160">
    <property type="entry name" value="GGDEF_dom"/>
</dbReference>
<dbReference type="InterPro" id="IPR029787">
    <property type="entry name" value="Nucleotide_cyclase"/>
</dbReference>
<evidence type="ECO:0000256" key="3">
    <source>
        <dbReference type="SAM" id="Coils"/>
    </source>
</evidence>
<dbReference type="PANTHER" id="PTHR45138:SF9">
    <property type="entry name" value="DIGUANYLATE CYCLASE DGCM-RELATED"/>
    <property type="match status" value="1"/>
</dbReference>
<comment type="catalytic activity">
    <reaction evidence="2">
        <text>2 GTP = 3',3'-c-di-GMP + 2 diphosphate</text>
        <dbReference type="Rhea" id="RHEA:24898"/>
        <dbReference type="ChEBI" id="CHEBI:33019"/>
        <dbReference type="ChEBI" id="CHEBI:37565"/>
        <dbReference type="ChEBI" id="CHEBI:58805"/>
        <dbReference type="EC" id="2.7.7.65"/>
    </reaction>
</comment>
<comment type="caution">
    <text evidence="5">The sequence shown here is derived from an EMBL/GenBank/DDBJ whole genome shotgun (WGS) entry which is preliminary data.</text>
</comment>
<dbReference type="EC" id="2.7.7.65" evidence="1"/>
<feature type="coiled-coil region" evidence="3">
    <location>
        <begin position="222"/>
        <end position="249"/>
    </location>
</feature>
<sequence length="415" mass="48565">MENIKEITKNTLSELKNQNLETTPENYFIEFKKQADILGIKLDEFKLFDKIKNSLTTDEKSQLKVDSFNKLSSILTKRTTAEELKALIEVFNDILTPSINFDYIENIEDFICEIMKNPKKLTNKNTIFKLKEFASQRIDADRKVLKDKTNDIVKLTSLMSRYFDKTLNDSDSSTDEIVKIKDDLVNLNISNSSHRELRVVQKKLIDTIYKIENSIKENNKILSNNIEKFKFLNRQIEELQKELILVKEEQQFDFLTSLLNRRAYQEEVKKVEKQFNIFGSDFAIVFIDIDHFKNINDVYGHACGDVILKNFATILKDLTRKEDIISRYGGEEFVALVNYQSETEIQRYIKRVKTALQNHVFIYKTQQLQIEFSAGVAFRNKYHSFAEAEASADKLLYKAKNKGRNKVIFDDEIEL</sequence>
<accession>A0A0G9K0P2</accession>
<dbReference type="PATRIC" id="fig|1447256.3.peg.1343"/>
<dbReference type="NCBIfam" id="TIGR00254">
    <property type="entry name" value="GGDEF"/>
    <property type="match status" value="1"/>
</dbReference>
<dbReference type="RefSeq" id="WP_046995095.1">
    <property type="nucleotide sequence ID" value="NZ_JAIQ01000100.1"/>
</dbReference>
<evidence type="ECO:0000313" key="6">
    <source>
        <dbReference type="Proteomes" id="UP000035514"/>
    </source>
</evidence>
<evidence type="ECO:0000256" key="2">
    <source>
        <dbReference type="ARBA" id="ARBA00034247"/>
    </source>
</evidence>
<protein>
    <recommendedName>
        <fullName evidence="1">diguanylate cyclase</fullName>
        <ecNumber evidence="1">2.7.7.65</ecNumber>
    </recommendedName>
</protein>
<proteinExistence type="predicted"/>
<dbReference type="Proteomes" id="UP000035514">
    <property type="component" value="Unassembled WGS sequence"/>
</dbReference>
<reference evidence="5 6" key="1">
    <citation type="submission" date="2014-01" db="EMBL/GenBank/DDBJ databases">
        <title>Development of a Comparative Genomic Fingerprinting Assay for High Resolution Genotyping of Arcobacter butzleri.</title>
        <authorList>
            <person name="Webb A.L."/>
            <person name="Inglis G.D."/>
            <person name="Kruczkiewicz P."/>
            <person name="Selinger L.B."/>
            <person name="Taboada E.N."/>
        </authorList>
    </citation>
    <scope>NUCLEOTIDE SEQUENCE [LARGE SCALE GENOMIC DNA]</scope>
    <source>
        <strain evidence="5 6">L348</strain>
    </source>
</reference>
<evidence type="ECO:0000259" key="4">
    <source>
        <dbReference type="PROSITE" id="PS50887"/>
    </source>
</evidence>
<dbReference type="FunFam" id="3.30.70.270:FF:000001">
    <property type="entry name" value="Diguanylate cyclase domain protein"/>
    <property type="match status" value="1"/>
</dbReference>
<dbReference type="AlphaFoldDB" id="A0A0G9K0P2"/>
<dbReference type="CDD" id="cd01949">
    <property type="entry name" value="GGDEF"/>
    <property type="match status" value="1"/>
</dbReference>
<dbReference type="GO" id="GO:0052621">
    <property type="term" value="F:diguanylate cyclase activity"/>
    <property type="evidence" value="ECO:0007669"/>
    <property type="project" value="UniProtKB-EC"/>
</dbReference>
<dbReference type="Gene3D" id="3.30.70.270">
    <property type="match status" value="1"/>
</dbReference>
<evidence type="ECO:0000256" key="1">
    <source>
        <dbReference type="ARBA" id="ARBA00012528"/>
    </source>
</evidence>
<dbReference type="SMART" id="SM00267">
    <property type="entry name" value="GGDEF"/>
    <property type="match status" value="1"/>
</dbReference>
<dbReference type="PROSITE" id="PS50887">
    <property type="entry name" value="GGDEF"/>
    <property type="match status" value="1"/>
</dbReference>
<dbReference type="EMBL" id="JAIQ01000100">
    <property type="protein sequence ID" value="KLD99384.1"/>
    <property type="molecule type" value="Genomic_DNA"/>
</dbReference>
<name>A0A0G9K0P2_9BACT</name>
<keyword evidence="3" id="KW-0175">Coiled coil</keyword>
<organism evidence="5 6">
    <name type="scientific">Aliarcobacter butzleri L348</name>
    <dbReference type="NCBI Taxonomy" id="1447256"/>
    <lineage>
        <taxon>Bacteria</taxon>
        <taxon>Pseudomonadati</taxon>
        <taxon>Campylobacterota</taxon>
        <taxon>Epsilonproteobacteria</taxon>
        <taxon>Campylobacterales</taxon>
        <taxon>Arcobacteraceae</taxon>
        <taxon>Aliarcobacter</taxon>
    </lineage>
</organism>
<dbReference type="PANTHER" id="PTHR45138">
    <property type="entry name" value="REGULATORY COMPONENTS OF SENSORY TRANSDUCTION SYSTEM"/>
    <property type="match status" value="1"/>
</dbReference>
<dbReference type="InterPro" id="IPR050469">
    <property type="entry name" value="Diguanylate_Cyclase"/>
</dbReference>